<organism evidence="2 3">
    <name type="scientific">Hemibagrus guttatus</name>
    <dbReference type="NCBI Taxonomy" id="175788"/>
    <lineage>
        <taxon>Eukaryota</taxon>
        <taxon>Metazoa</taxon>
        <taxon>Chordata</taxon>
        <taxon>Craniata</taxon>
        <taxon>Vertebrata</taxon>
        <taxon>Euteleostomi</taxon>
        <taxon>Actinopterygii</taxon>
        <taxon>Neopterygii</taxon>
        <taxon>Teleostei</taxon>
        <taxon>Ostariophysi</taxon>
        <taxon>Siluriformes</taxon>
        <taxon>Bagridae</taxon>
        <taxon>Hemibagrus</taxon>
    </lineage>
</organism>
<dbReference type="InterPro" id="IPR029488">
    <property type="entry name" value="Hmw/CFAP97"/>
</dbReference>
<dbReference type="InterPro" id="IPR038792">
    <property type="entry name" value="CFAP97D1/2"/>
</dbReference>
<comment type="similarity">
    <text evidence="1">Belongs to the CFAP97 family.</text>
</comment>
<evidence type="ECO:0000313" key="2">
    <source>
        <dbReference type="EMBL" id="KAK3543608.1"/>
    </source>
</evidence>
<comment type="caution">
    <text evidence="2">The sequence shown here is derived from an EMBL/GenBank/DDBJ whole genome shotgun (WGS) entry which is preliminary data.</text>
</comment>
<dbReference type="Pfam" id="PF13879">
    <property type="entry name" value="Hmw_CFAP97"/>
    <property type="match status" value="1"/>
</dbReference>
<dbReference type="EMBL" id="JAUCMX010000006">
    <property type="protein sequence ID" value="KAK3543608.1"/>
    <property type="molecule type" value="Genomic_DNA"/>
</dbReference>
<sequence>MQHKAHQPLQPCANKYLQYRWDKRDYDIHKKKFQSAKAMVNTTPPKIYDHILLKRKKKMQEEERLSTIQRDNRMLLDKISHIKQTSGQIDCRNEYVNKRLDTDKRQEALLEIVKNNKIILRRLSQCTPYYSVQAWNEQWIKTLDIMKSVGRFPPLNHAQRPVDVLPQKTMQF</sequence>
<reference evidence="2" key="1">
    <citation type="submission" date="2023-06" db="EMBL/GenBank/DDBJ databases">
        <title>Male Hemibagrus guttatus genome.</title>
        <authorList>
            <person name="Bian C."/>
        </authorList>
    </citation>
    <scope>NUCLEOTIDE SEQUENCE</scope>
    <source>
        <strain evidence="2">Male_cb2023</strain>
        <tissue evidence="2">Muscle</tissue>
    </source>
</reference>
<keyword evidence="3" id="KW-1185">Reference proteome</keyword>
<proteinExistence type="inferred from homology"/>
<dbReference type="Proteomes" id="UP001274896">
    <property type="component" value="Unassembled WGS sequence"/>
</dbReference>
<evidence type="ECO:0000256" key="1">
    <source>
        <dbReference type="ARBA" id="ARBA00008315"/>
    </source>
</evidence>
<dbReference type="AlphaFoldDB" id="A0AAE0R6U2"/>
<gene>
    <name evidence="2" type="ORF">QTP70_023942</name>
</gene>
<protein>
    <submittedName>
        <fullName evidence="2">Uncharacterized protein</fullName>
    </submittedName>
</protein>
<dbReference type="PANTHER" id="PTHR33768:SF7">
    <property type="entry name" value="CFAP97 DOMAIN CONTAINING 2"/>
    <property type="match status" value="1"/>
</dbReference>
<evidence type="ECO:0000313" key="3">
    <source>
        <dbReference type="Proteomes" id="UP001274896"/>
    </source>
</evidence>
<accession>A0AAE0R6U2</accession>
<name>A0AAE0R6U2_9TELE</name>
<dbReference type="PANTHER" id="PTHR33768">
    <property type="entry name" value="MIP11318P"/>
    <property type="match status" value="1"/>
</dbReference>